<evidence type="ECO:0000313" key="3">
    <source>
        <dbReference type="Proteomes" id="UP000694551"/>
    </source>
</evidence>
<keyword evidence="3" id="KW-1185">Reference proteome</keyword>
<evidence type="ECO:0000256" key="1">
    <source>
        <dbReference type="SAM" id="MobiDB-lite"/>
    </source>
</evidence>
<sequence>MAREFTRYLAPSLPFSPQRSQSPPRFVTHPFGTAAHPTGSTSATSSPRAWRRTGGCWGWGPARWVPPEGPPCPAQLRLTHTGLLMAPCGCCFDPRVFGYEWTNMPPPSTFIPGYGHIEGPPAPFNIAGTATSAGAPLSTDIAPGNDVPPSPGADPYNQGPGDAKDNLFVTEEMLQEEALRLFGHSLDAVGVSQDGPSSGPTPGDSGVTSEGGRAMAPGSPVLLTSIHTYEDVQGQLEHNISVAATPTGTAPGSNIPPGSDVPTSPGAVPHNEELGGTPEDLDMSDEMLLQEALSLFGWSLDSVGVSQDGHSSSPMPGDLGDTGAAIPRCDSPLLLLPDELHGLDYTIPDSIDSVLGLEDFVMGLEAQELWGDAGMDLPPSQPAVPKKRGWKRGQSTLSPLPSKRRALAASPGGPGGSRD</sequence>
<feature type="compositionally biased region" description="Polar residues" evidence="1">
    <location>
        <begin position="38"/>
        <end position="47"/>
    </location>
</feature>
<feature type="region of interest" description="Disordered" evidence="1">
    <location>
        <begin position="244"/>
        <end position="277"/>
    </location>
</feature>
<dbReference type="AlphaFoldDB" id="A0A8D0FRK6"/>
<reference evidence="2" key="2">
    <citation type="submission" date="2025-09" db="UniProtKB">
        <authorList>
            <consortium name="Ensembl"/>
        </authorList>
    </citation>
    <scope>IDENTIFICATION</scope>
</reference>
<proteinExistence type="predicted"/>
<accession>A0A8D0FRK6</accession>
<feature type="compositionally biased region" description="Low complexity" evidence="1">
    <location>
        <begin position="13"/>
        <end position="26"/>
    </location>
</feature>
<reference evidence="2" key="1">
    <citation type="submission" date="2025-08" db="UniProtKB">
        <authorList>
            <consortium name="Ensembl"/>
        </authorList>
    </citation>
    <scope>IDENTIFICATION</scope>
</reference>
<organism evidence="2 3">
    <name type="scientific">Strix occidentalis caurina</name>
    <name type="common">northern spotted owl</name>
    <dbReference type="NCBI Taxonomy" id="311401"/>
    <lineage>
        <taxon>Eukaryota</taxon>
        <taxon>Metazoa</taxon>
        <taxon>Chordata</taxon>
        <taxon>Craniata</taxon>
        <taxon>Vertebrata</taxon>
        <taxon>Euteleostomi</taxon>
        <taxon>Archelosauria</taxon>
        <taxon>Archosauria</taxon>
        <taxon>Dinosauria</taxon>
        <taxon>Saurischia</taxon>
        <taxon>Theropoda</taxon>
        <taxon>Coelurosauria</taxon>
        <taxon>Aves</taxon>
        <taxon>Neognathae</taxon>
        <taxon>Neoaves</taxon>
        <taxon>Telluraves</taxon>
        <taxon>Strigiformes</taxon>
        <taxon>Strigidae</taxon>
        <taxon>Strix</taxon>
    </lineage>
</organism>
<evidence type="ECO:0000313" key="2">
    <source>
        <dbReference type="Ensembl" id="ENSSOCP00000019734.1"/>
    </source>
</evidence>
<name>A0A8D0FRK6_STROC</name>
<feature type="region of interest" description="Disordered" evidence="1">
    <location>
        <begin position="141"/>
        <end position="160"/>
    </location>
</feature>
<protein>
    <submittedName>
        <fullName evidence="2">Uncharacterized protein</fullName>
    </submittedName>
</protein>
<feature type="compositionally biased region" description="Low complexity" evidence="1">
    <location>
        <begin position="194"/>
        <end position="208"/>
    </location>
</feature>
<feature type="region of interest" description="Disordered" evidence="1">
    <location>
        <begin position="373"/>
        <end position="419"/>
    </location>
</feature>
<dbReference type="Ensembl" id="ENSSOCT00000020236.1">
    <property type="protein sequence ID" value="ENSSOCP00000019734.1"/>
    <property type="gene ID" value="ENSSOCG00000014776.1"/>
</dbReference>
<feature type="region of interest" description="Disordered" evidence="1">
    <location>
        <begin position="190"/>
        <end position="218"/>
    </location>
</feature>
<feature type="region of interest" description="Disordered" evidence="1">
    <location>
        <begin position="13"/>
        <end position="49"/>
    </location>
</feature>
<dbReference type="Proteomes" id="UP000694551">
    <property type="component" value="Unplaced"/>
</dbReference>